<dbReference type="GO" id="GO:0005634">
    <property type="term" value="C:nucleus"/>
    <property type="evidence" value="ECO:0007669"/>
    <property type="project" value="TreeGrafter"/>
</dbReference>
<evidence type="ECO:0000256" key="1">
    <source>
        <dbReference type="ARBA" id="ARBA00022723"/>
    </source>
</evidence>
<feature type="compositionally biased region" description="Low complexity" evidence="6">
    <location>
        <begin position="1083"/>
        <end position="1096"/>
    </location>
</feature>
<feature type="region of interest" description="Disordered" evidence="6">
    <location>
        <begin position="154"/>
        <end position="214"/>
    </location>
</feature>
<dbReference type="EMBL" id="IACT01002576">
    <property type="protein sequence ID" value="LAC21845.1"/>
    <property type="molecule type" value="mRNA"/>
</dbReference>
<evidence type="ECO:0000256" key="2">
    <source>
        <dbReference type="ARBA" id="ARBA00022737"/>
    </source>
</evidence>
<feature type="compositionally biased region" description="Basic and acidic residues" evidence="6">
    <location>
        <begin position="412"/>
        <end position="422"/>
    </location>
</feature>
<feature type="compositionally biased region" description="Polar residues" evidence="6">
    <location>
        <begin position="951"/>
        <end position="961"/>
    </location>
</feature>
<feature type="compositionally biased region" description="Polar residues" evidence="6">
    <location>
        <begin position="638"/>
        <end position="664"/>
    </location>
</feature>
<feature type="compositionally biased region" description="Low complexity" evidence="6">
    <location>
        <begin position="1314"/>
        <end position="1334"/>
    </location>
</feature>
<feature type="compositionally biased region" description="Low complexity" evidence="6">
    <location>
        <begin position="1175"/>
        <end position="1192"/>
    </location>
</feature>
<feature type="compositionally biased region" description="Basic and acidic residues" evidence="6">
    <location>
        <begin position="718"/>
        <end position="733"/>
    </location>
</feature>
<feature type="compositionally biased region" description="Basic and acidic residues" evidence="6">
    <location>
        <begin position="937"/>
        <end position="947"/>
    </location>
</feature>
<dbReference type="SUPFAM" id="SSF57667">
    <property type="entry name" value="beta-beta-alpha zinc fingers"/>
    <property type="match status" value="2"/>
</dbReference>
<feature type="region of interest" description="Disordered" evidence="6">
    <location>
        <begin position="1792"/>
        <end position="1819"/>
    </location>
</feature>
<feature type="compositionally biased region" description="Low complexity" evidence="6">
    <location>
        <begin position="1150"/>
        <end position="1165"/>
    </location>
</feature>
<feature type="compositionally biased region" description="Polar residues" evidence="6">
    <location>
        <begin position="987"/>
        <end position="997"/>
    </location>
</feature>
<evidence type="ECO:0000259" key="7">
    <source>
        <dbReference type="PROSITE" id="PS50157"/>
    </source>
</evidence>
<evidence type="ECO:0000256" key="5">
    <source>
        <dbReference type="PROSITE-ProRule" id="PRU00042"/>
    </source>
</evidence>
<feature type="compositionally biased region" description="Polar residues" evidence="6">
    <location>
        <begin position="350"/>
        <end position="380"/>
    </location>
</feature>
<feature type="compositionally biased region" description="Basic and acidic residues" evidence="6">
    <location>
        <begin position="1000"/>
        <end position="1021"/>
    </location>
</feature>
<feature type="compositionally biased region" description="Basic and acidic residues" evidence="6">
    <location>
        <begin position="683"/>
        <end position="696"/>
    </location>
</feature>
<dbReference type="PROSITE" id="PS00028">
    <property type="entry name" value="ZINC_FINGER_C2H2_1"/>
    <property type="match status" value="5"/>
</dbReference>
<dbReference type="PROSITE" id="PS50157">
    <property type="entry name" value="ZINC_FINGER_C2H2_2"/>
    <property type="match status" value="4"/>
</dbReference>
<feature type="compositionally biased region" description="Polar residues" evidence="6">
    <location>
        <begin position="1275"/>
        <end position="1291"/>
    </location>
</feature>
<feature type="compositionally biased region" description="Low complexity" evidence="6">
    <location>
        <begin position="387"/>
        <end position="406"/>
    </location>
</feature>
<feature type="compositionally biased region" description="Low complexity" evidence="6">
    <location>
        <begin position="1343"/>
        <end position="1357"/>
    </location>
</feature>
<feature type="compositionally biased region" description="Polar residues" evidence="6">
    <location>
        <begin position="531"/>
        <end position="541"/>
    </location>
</feature>
<feature type="region of interest" description="Disordered" evidence="6">
    <location>
        <begin position="252"/>
        <end position="561"/>
    </location>
</feature>
<feature type="compositionally biased region" description="Low complexity" evidence="6">
    <location>
        <begin position="154"/>
        <end position="180"/>
    </location>
</feature>
<feature type="compositionally biased region" description="Polar residues" evidence="6">
    <location>
        <begin position="471"/>
        <end position="481"/>
    </location>
</feature>
<dbReference type="PANTHER" id="PTHR24403:SF67">
    <property type="entry name" value="FI01116P-RELATED"/>
    <property type="match status" value="1"/>
</dbReference>
<dbReference type="InterPro" id="IPR013087">
    <property type="entry name" value="Znf_C2H2_type"/>
</dbReference>
<feature type="compositionally biased region" description="Polar residues" evidence="6">
    <location>
        <begin position="1194"/>
        <end position="1207"/>
    </location>
</feature>
<reference evidence="8" key="1">
    <citation type="submission" date="2017-11" db="EMBL/GenBank/DDBJ databases">
        <title>The sensing device of the deep-sea amphipod.</title>
        <authorList>
            <person name="Kobayashi H."/>
            <person name="Nagahama T."/>
            <person name="Arai W."/>
            <person name="Sasagawa Y."/>
            <person name="Umeda M."/>
            <person name="Hayashi T."/>
            <person name="Nikaido I."/>
            <person name="Watanabe H."/>
            <person name="Oguri K."/>
            <person name="Kitazato H."/>
            <person name="Fujioka K."/>
            <person name="Kido Y."/>
            <person name="Takami H."/>
        </authorList>
    </citation>
    <scope>NUCLEOTIDE SEQUENCE</scope>
    <source>
        <tissue evidence="8">Whole body</tissue>
    </source>
</reference>
<feature type="compositionally biased region" description="Polar residues" evidence="6">
    <location>
        <begin position="1132"/>
        <end position="1143"/>
    </location>
</feature>
<dbReference type="SMART" id="SM00355">
    <property type="entry name" value="ZnF_C2H2"/>
    <property type="match status" value="5"/>
</dbReference>
<dbReference type="PANTHER" id="PTHR24403">
    <property type="entry name" value="ZINC FINGER PROTEIN"/>
    <property type="match status" value="1"/>
</dbReference>
<evidence type="ECO:0000256" key="4">
    <source>
        <dbReference type="ARBA" id="ARBA00022833"/>
    </source>
</evidence>
<feature type="region of interest" description="Disordered" evidence="6">
    <location>
        <begin position="843"/>
        <end position="1483"/>
    </location>
</feature>
<evidence type="ECO:0000256" key="3">
    <source>
        <dbReference type="ARBA" id="ARBA00022771"/>
    </source>
</evidence>
<dbReference type="InterPro" id="IPR050688">
    <property type="entry name" value="Zinc_finger/UBP_domain"/>
</dbReference>
<feature type="domain" description="C2H2-type" evidence="7">
    <location>
        <begin position="1760"/>
        <end position="1787"/>
    </location>
</feature>
<dbReference type="Gene3D" id="3.30.160.60">
    <property type="entry name" value="Classic Zinc Finger"/>
    <property type="match status" value="1"/>
</dbReference>
<feature type="compositionally biased region" description="Polar residues" evidence="6">
    <location>
        <begin position="490"/>
        <end position="521"/>
    </location>
</feature>
<name>A0A6A7FUW5_9CRUS</name>
<feature type="region of interest" description="Disordered" evidence="6">
    <location>
        <begin position="1569"/>
        <end position="1603"/>
    </location>
</feature>
<feature type="compositionally biased region" description="Pro residues" evidence="6">
    <location>
        <begin position="429"/>
        <end position="443"/>
    </location>
</feature>
<keyword evidence="4" id="KW-0862">Zinc</keyword>
<dbReference type="Pfam" id="PF00096">
    <property type="entry name" value="zf-C2H2"/>
    <property type="match status" value="2"/>
</dbReference>
<feature type="compositionally biased region" description="Low complexity" evidence="6">
    <location>
        <begin position="460"/>
        <end position="470"/>
    </location>
</feature>
<feature type="compositionally biased region" description="Low complexity" evidence="6">
    <location>
        <begin position="745"/>
        <end position="774"/>
    </location>
</feature>
<sequence length="1874" mass="206299">MNSMHNSFGGGGGGGYSGPYPGYMPPSALSYYNGYPAELAASQTPGAYYGKPAAAMAGYSTGMPGYSAPNINNSMYYQQYGLGYQYGYGKYGLGAGLTPSLSYGSELGGPASIAPSSLGGLQAPTTDLGLTGSMFSKGSSSASIGLGASGGSNKFSSIGSSSPHSSAASHANSVMNSAVTPTPPSPNPHSLPSSLRGHGATPSPPVDTGDGKKDLDKMRRCQLCGQVFRLMSECLAHMKAVHEAPMSMYGMPHPSHNSQSMVASHLTHSPARPSSLSTAPDSPLMALERMGWGKDQGLMPPLHTSPSPITHSQSYPSSASSQSHQAQSMSSHQMNMVPNPHLSEPRYGDPSQQSAKRLNDFYNSCSNNNSVNHEQSTSSLDHGHHTSSSSNSSHKSRKSSSYSVSSIIGESNDTRREQRVLMERGTSVDPPPPTNSPSLPPSLTPNLPVTSMPNLPPNLSPNLPAQLQPSHTQSHNISSHPPQLAPNIPQPINLNSSVQINQQPPTLSPSYSSHSHITPTESPSNVSSSSILYQAQNTPAKSESFRPEVSTNSSHSTGSLYNNSYAEQSQVPTDTARQNDIANQVSDTVNAHSSMLSDSEQTARQYQQHYHQQKEAQRYPHHAIQQPSEQEQKSSPEHINSPSTNSTVTYQSQESAVNYSQEQTFNEKQDKASPADYSTQTYEYKDQQQHQTDKIAESQQDSNDELPDESQTGENMETEQHSVRQPLEEKYSHANENVEQDEAPEQQLQNEVPEQQLQNEVPEQQLQNEVPEQQQVEHNDSQQQGQYEVSNTETTEQQTVLYSEDQAINHEISSDKSPNMIENPAETHAVESAQSLGVEFPQLTENVTTSSMAEEQSTSQQNDPLKQDMSSTSEPVYDTTEHHQTQQSMEQQATETDMKYSASPTQDFSVCNTKQDNTIQYDNVDQPTLPESSQEDQTEKSEPHQCDALEQQYSTPIYTEQETAHDQTMDTSSPPNDDQHDNKLQDSQEPEFQQNDPIYNEEREDHESGNARVEYEKKIVDEEAAEDSPANLSKQSSVAHSSEEVQQPSAEEEEIGDEDEPGDPTHALHDASVSPNSSGQQLSWSATSVQSQSISSPTPPPAADKHMQVESPQPSTPSPHHSQPQHQIEQHNSQQYYQKQMPLQSEYPDKTAVASKSQKSSQQTSPYRGSWPAGYSNSSNSSYQYHQYNAQSGPMINQSSMNSNSKIPGSAYSPHSRYPNQYPGPGYDSRRQMPNSYPSQGHWYPAAPGRGDTKPPWTAWGSSQPHGYPQPYFYGSNSASGPQHMAQQSVQHKYPPHQTSPHPPSTPKSKNAEPTAVSPVPVVPPRSSTPLTSTAQPAAQTRSTPPLSNPSQSTTPQSTPPPPLHTPTPAAETTKPEESEPTKTIPSKEESRNSTKSNRMTERQRTKRGRAGPKSKVERKQQLEADTTVAAQQNGSVNPIILTPPTPTSFESSESSDSDADEAPKLAMLKPPKRYKGPDGSFVGPKRVKIAKMVRLRQHTRRKLIQDQIKQSELEEQLTQQWVERAAEHEGPLANVLLKSSLILGESYAEEPEVMEECIATMTAQLAQLPPTPDNEQVKEKPQPSNGALIAGKRPGRKSTGNKVLHNDMSVVIKTKSKQKSLPKLRAKDFKWSHYIKSMRYWCKDCGHGFKNQKDSTMHDEEHCKWNCLYMIECYVSVTDIVQNKLYGNKVEELLEEYQVDDDHKCGRCGTIVSRKADYLVHVDTHKDFMPWECTICGTRFKIRGSLKEHLRYTHMKGRVPCLKCNKVFATSTLLRQHVKVHTQHYKYNRTGKHREQDLRVARETEDVDDDNTPSEHLSHEANEYRNWCKLMELNAMKNIATSVSADNGEPGAAADDDDAGARADDGSGEENTS</sequence>
<feature type="domain" description="C2H2-type" evidence="7">
    <location>
        <begin position="1704"/>
        <end position="1731"/>
    </location>
</feature>
<feature type="compositionally biased region" description="Polar residues" evidence="6">
    <location>
        <begin position="781"/>
        <end position="797"/>
    </location>
</feature>
<proteinExistence type="evidence at transcript level"/>
<feature type="domain" description="C2H2-type" evidence="7">
    <location>
        <begin position="219"/>
        <end position="247"/>
    </location>
</feature>
<feature type="compositionally biased region" description="Basic and acidic residues" evidence="6">
    <location>
        <begin position="977"/>
        <end position="986"/>
    </location>
</feature>
<feature type="compositionally biased region" description="Polar residues" evidence="6">
    <location>
        <begin position="1073"/>
        <end position="1082"/>
    </location>
</feature>
<dbReference type="GO" id="GO:0008270">
    <property type="term" value="F:zinc ion binding"/>
    <property type="evidence" value="ECO:0007669"/>
    <property type="project" value="UniProtKB-KW"/>
</dbReference>
<feature type="compositionally biased region" description="Polar residues" evidence="6">
    <location>
        <begin position="549"/>
        <end position="561"/>
    </location>
</feature>
<feature type="compositionally biased region" description="Polar residues" evidence="6">
    <location>
        <begin position="590"/>
        <end position="610"/>
    </location>
</feature>
<organism evidence="8">
    <name type="scientific">Hirondellea gigas</name>
    <dbReference type="NCBI Taxonomy" id="1518452"/>
    <lineage>
        <taxon>Eukaryota</taxon>
        <taxon>Metazoa</taxon>
        <taxon>Ecdysozoa</taxon>
        <taxon>Arthropoda</taxon>
        <taxon>Crustacea</taxon>
        <taxon>Multicrustacea</taxon>
        <taxon>Malacostraca</taxon>
        <taxon>Eumalacostraca</taxon>
        <taxon>Peracarida</taxon>
        <taxon>Amphipoda</taxon>
        <taxon>Amphilochidea</taxon>
        <taxon>Lysianassida</taxon>
        <taxon>Lysianassidira</taxon>
        <taxon>Lysianassoidea</taxon>
        <taxon>Lysianassidae</taxon>
        <taxon>Hirondellea</taxon>
    </lineage>
</organism>
<dbReference type="GO" id="GO:0010468">
    <property type="term" value="P:regulation of gene expression"/>
    <property type="evidence" value="ECO:0007669"/>
    <property type="project" value="TreeGrafter"/>
</dbReference>
<keyword evidence="2" id="KW-0677">Repeat</keyword>
<feature type="compositionally biased region" description="Basic and acidic residues" evidence="6">
    <location>
        <begin position="1374"/>
        <end position="1404"/>
    </location>
</feature>
<feature type="compositionally biased region" description="Basic and acidic residues" evidence="6">
    <location>
        <begin position="1794"/>
        <end position="1805"/>
    </location>
</feature>
<feature type="domain" description="C2H2-type" evidence="7">
    <location>
        <begin position="1732"/>
        <end position="1760"/>
    </location>
</feature>
<feature type="region of interest" description="Disordered" evidence="6">
    <location>
        <begin position="590"/>
        <end position="797"/>
    </location>
</feature>
<dbReference type="InterPro" id="IPR036236">
    <property type="entry name" value="Znf_C2H2_sf"/>
</dbReference>
<protein>
    <submittedName>
        <fullName evidence="8">Serine/arginine repetitive matrix protein 2-like</fullName>
    </submittedName>
</protein>
<accession>A0A6A7FUW5</accession>
<evidence type="ECO:0000256" key="6">
    <source>
        <dbReference type="SAM" id="MobiDB-lite"/>
    </source>
</evidence>
<feature type="compositionally biased region" description="Low complexity" evidence="6">
    <location>
        <begin position="1118"/>
        <end position="1131"/>
    </location>
</feature>
<keyword evidence="3 5" id="KW-0863">Zinc-finger</keyword>
<feature type="compositionally biased region" description="Low complexity" evidence="6">
    <location>
        <begin position="312"/>
        <end position="334"/>
    </location>
</feature>
<feature type="compositionally biased region" description="Polar residues" evidence="6">
    <location>
        <begin position="902"/>
        <end position="932"/>
    </location>
</feature>
<keyword evidence="1" id="KW-0479">Metal-binding</keyword>
<feature type="compositionally biased region" description="Polar residues" evidence="6">
    <location>
        <begin position="1030"/>
        <end position="1040"/>
    </location>
</feature>
<feature type="compositionally biased region" description="Acidic residues" evidence="6">
    <location>
        <begin position="1050"/>
        <end position="1062"/>
    </location>
</feature>
<feature type="compositionally biased region" description="Polar residues" evidence="6">
    <location>
        <begin position="885"/>
        <end position="895"/>
    </location>
</feature>
<feature type="region of interest" description="Disordered" evidence="6">
    <location>
        <begin position="1842"/>
        <end position="1874"/>
    </location>
</feature>
<feature type="compositionally biased region" description="Polar residues" evidence="6">
    <location>
        <begin position="843"/>
        <end position="874"/>
    </location>
</feature>
<evidence type="ECO:0000313" key="8">
    <source>
        <dbReference type="EMBL" id="LAC21845.1"/>
    </source>
</evidence>